<dbReference type="EMBL" id="BDDD01000135">
    <property type="protein sequence ID" value="GAV60097.1"/>
    <property type="molecule type" value="Genomic_DNA"/>
</dbReference>
<dbReference type="InterPro" id="IPR011598">
    <property type="entry name" value="bHLH_dom"/>
</dbReference>
<gene>
    <name evidence="8" type="ORF">CFOL_v3_03628</name>
</gene>
<protein>
    <submittedName>
        <fullName evidence="8">HLH domain-containing protein</fullName>
    </submittedName>
</protein>
<dbReference type="GO" id="GO:0003700">
    <property type="term" value="F:DNA-binding transcription factor activity"/>
    <property type="evidence" value="ECO:0007669"/>
    <property type="project" value="InterPro"/>
</dbReference>
<proteinExistence type="predicted"/>
<feature type="compositionally biased region" description="Acidic residues" evidence="6">
    <location>
        <begin position="11"/>
        <end position="22"/>
    </location>
</feature>
<dbReference type="Proteomes" id="UP000187406">
    <property type="component" value="Unassembled WGS sequence"/>
</dbReference>
<evidence type="ECO:0000313" key="8">
    <source>
        <dbReference type="EMBL" id="GAV60097.1"/>
    </source>
</evidence>
<keyword evidence="4" id="KW-0804">Transcription</keyword>
<dbReference type="Pfam" id="PF00010">
    <property type="entry name" value="HLH"/>
    <property type="match status" value="1"/>
</dbReference>
<dbReference type="SMART" id="SM00353">
    <property type="entry name" value="HLH"/>
    <property type="match status" value="1"/>
</dbReference>
<evidence type="ECO:0000256" key="2">
    <source>
        <dbReference type="ARBA" id="ARBA00023015"/>
    </source>
</evidence>
<dbReference type="InterPro" id="IPR044295">
    <property type="entry name" value="BIM1/2/3"/>
</dbReference>
<evidence type="ECO:0000259" key="7">
    <source>
        <dbReference type="PROSITE" id="PS50888"/>
    </source>
</evidence>
<dbReference type="GO" id="GO:0006351">
    <property type="term" value="P:DNA-templated transcription"/>
    <property type="evidence" value="ECO:0007669"/>
    <property type="project" value="InterPro"/>
</dbReference>
<dbReference type="Gene3D" id="4.10.280.10">
    <property type="entry name" value="Helix-loop-helix DNA-binding domain"/>
    <property type="match status" value="1"/>
</dbReference>
<evidence type="ECO:0000313" key="9">
    <source>
        <dbReference type="Proteomes" id="UP000187406"/>
    </source>
</evidence>
<dbReference type="FunFam" id="4.10.280.10:FF:000093">
    <property type="entry name" value="BHLH domain class transcription factor"/>
    <property type="match status" value="1"/>
</dbReference>
<keyword evidence="9" id="KW-1185">Reference proteome</keyword>
<dbReference type="PANTHER" id="PTHR46412">
    <property type="entry name" value="BES1-INTERACTING MYC-LIKE PROTEIN"/>
    <property type="match status" value="1"/>
</dbReference>
<keyword evidence="3" id="KW-0238">DNA-binding</keyword>
<dbReference type="CDD" id="cd11453">
    <property type="entry name" value="bHLH_AtBIM_like"/>
    <property type="match status" value="1"/>
</dbReference>
<dbReference type="InterPro" id="IPR036638">
    <property type="entry name" value="HLH_DNA-bd_sf"/>
</dbReference>
<dbReference type="GO" id="GO:0003677">
    <property type="term" value="F:DNA binding"/>
    <property type="evidence" value="ECO:0007669"/>
    <property type="project" value="UniProtKB-KW"/>
</dbReference>
<comment type="caution">
    <text evidence="8">The sequence shown here is derived from an EMBL/GenBank/DDBJ whole genome shotgun (WGS) entry which is preliminary data.</text>
</comment>
<dbReference type="GO" id="GO:0046983">
    <property type="term" value="F:protein dimerization activity"/>
    <property type="evidence" value="ECO:0007669"/>
    <property type="project" value="InterPro"/>
</dbReference>
<dbReference type="AlphaFoldDB" id="A0A1Q3AWJ5"/>
<comment type="subcellular location">
    <subcellularLocation>
        <location evidence="1">Nucleus</location>
    </subcellularLocation>
</comment>
<sequence length="325" mass="36505">MVKSAKSHLVDEEEEEEDEEEYNSSSYKVKGGGKSGEQKSNAYRSKHSETEQRRRSKINERFQILRDIIPQNDQRRDKASFLLEVIEYIHFLQEKLHLYEGSFQGWSQEPTKLIPWRNHHAPTESFVDHPQVLNNGSGTENNVVTPAMSVVYKGLDRPPGSTTPVAALNMQTQSDTFAPAGTCAIPPQLLQEFVTDAENLTYQMQSQLWPAKPHATPDAVRNNRLDDEDLTTENGSDSVSNTYSQGILNTLTQVFQSSGVDMSQTSISVQIDVGKQANSSQSTISSSSRDHKKQYLNNQVMVQTGLQSCVENSDQAHKRLKTERS</sequence>
<reference evidence="9" key="1">
    <citation type="submission" date="2016-04" db="EMBL/GenBank/DDBJ databases">
        <title>Cephalotus genome sequencing.</title>
        <authorList>
            <person name="Fukushima K."/>
            <person name="Hasebe M."/>
            <person name="Fang X."/>
        </authorList>
    </citation>
    <scope>NUCLEOTIDE SEQUENCE [LARGE SCALE GENOMIC DNA]</scope>
    <source>
        <strain evidence="9">cv. St1</strain>
    </source>
</reference>
<dbReference type="SUPFAM" id="SSF47459">
    <property type="entry name" value="HLH, helix-loop-helix DNA-binding domain"/>
    <property type="match status" value="1"/>
</dbReference>
<evidence type="ECO:0000256" key="3">
    <source>
        <dbReference type="ARBA" id="ARBA00023125"/>
    </source>
</evidence>
<feature type="region of interest" description="Disordered" evidence="6">
    <location>
        <begin position="273"/>
        <end position="292"/>
    </location>
</feature>
<dbReference type="PROSITE" id="PS50888">
    <property type="entry name" value="BHLH"/>
    <property type="match status" value="1"/>
</dbReference>
<evidence type="ECO:0000256" key="5">
    <source>
        <dbReference type="ARBA" id="ARBA00023242"/>
    </source>
</evidence>
<dbReference type="GO" id="GO:0005634">
    <property type="term" value="C:nucleus"/>
    <property type="evidence" value="ECO:0007669"/>
    <property type="project" value="UniProtKB-SubCell"/>
</dbReference>
<feature type="region of interest" description="Disordered" evidence="6">
    <location>
        <begin position="1"/>
        <end position="56"/>
    </location>
</feature>
<organism evidence="8 9">
    <name type="scientific">Cephalotus follicularis</name>
    <name type="common">Albany pitcher plant</name>
    <dbReference type="NCBI Taxonomy" id="3775"/>
    <lineage>
        <taxon>Eukaryota</taxon>
        <taxon>Viridiplantae</taxon>
        <taxon>Streptophyta</taxon>
        <taxon>Embryophyta</taxon>
        <taxon>Tracheophyta</taxon>
        <taxon>Spermatophyta</taxon>
        <taxon>Magnoliopsida</taxon>
        <taxon>eudicotyledons</taxon>
        <taxon>Gunneridae</taxon>
        <taxon>Pentapetalae</taxon>
        <taxon>rosids</taxon>
        <taxon>fabids</taxon>
        <taxon>Oxalidales</taxon>
        <taxon>Cephalotaceae</taxon>
        <taxon>Cephalotus</taxon>
    </lineage>
</organism>
<evidence type="ECO:0000256" key="1">
    <source>
        <dbReference type="ARBA" id="ARBA00004123"/>
    </source>
</evidence>
<accession>A0A1Q3AWJ5</accession>
<dbReference type="PANTHER" id="PTHR46412:SF9">
    <property type="entry name" value="TRANSCRIPTION FACTOR BIM3"/>
    <property type="match status" value="1"/>
</dbReference>
<feature type="compositionally biased region" description="Basic and acidic residues" evidence="6">
    <location>
        <begin position="46"/>
        <end position="56"/>
    </location>
</feature>
<evidence type="ECO:0000256" key="4">
    <source>
        <dbReference type="ARBA" id="ARBA00023163"/>
    </source>
</evidence>
<dbReference type="OrthoDB" id="690068at2759"/>
<evidence type="ECO:0000256" key="6">
    <source>
        <dbReference type="SAM" id="MobiDB-lite"/>
    </source>
</evidence>
<dbReference type="InParanoid" id="A0A1Q3AWJ5"/>
<feature type="domain" description="BHLH" evidence="7">
    <location>
        <begin position="42"/>
        <end position="92"/>
    </location>
</feature>
<keyword evidence="2" id="KW-0805">Transcription regulation</keyword>
<name>A0A1Q3AWJ5_CEPFO</name>
<keyword evidence="5" id="KW-0539">Nucleus</keyword>